<keyword evidence="5" id="KW-1185">Reference proteome</keyword>
<comment type="caution">
    <text evidence="4">The sequence shown here is derived from an EMBL/GenBank/DDBJ whole genome shotgun (WGS) entry which is preliminary data.</text>
</comment>
<dbReference type="InterPro" id="IPR050595">
    <property type="entry name" value="Bact_response_regulator"/>
</dbReference>
<name>A0ABQ0A5I9_9GAMM</name>
<dbReference type="SUPFAM" id="SSF52172">
    <property type="entry name" value="CheY-like"/>
    <property type="match status" value="1"/>
</dbReference>
<dbReference type="InterPro" id="IPR041657">
    <property type="entry name" value="HTH_17"/>
</dbReference>
<feature type="domain" description="Response regulatory" evidence="3">
    <location>
        <begin position="74"/>
        <end position="189"/>
    </location>
</feature>
<dbReference type="PANTHER" id="PTHR44591:SF3">
    <property type="entry name" value="RESPONSE REGULATORY DOMAIN-CONTAINING PROTEIN"/>
    <property type="match status" value="1"/>
</dbReference>
<evidence type="ECO:0000313" key="4">
    <source>
        <dbReference type="EMBL" id="GAA6166778.1"/>
    </source>
</evidence>
<dbReference type="PANTHER" id="PTHR44591">
    <property type="entry name" value="STRESS RESPONSE REGULATOR PROTEIN 1"/>
    <property type="match status" value="1"/>
</dbReference>
<evidence type="ECO:0000259" key="3">
    <source>
        <dbReference type="PROSITE" id="PS50110"/>
    </source>
</evidence>
<dbReference type="Gene3D" id="3.40.50.2300">
    <property type="match status" value="1"/>
</dbReference>
<protein>
    <submittedName>
        <fullName evidence="4">Response regulator</fullName>
    </submittedName>
</protein>
<proteinExistence type="predicted"/>
<evidence type="ECO:0000256" key="1">
    <source>
        <dbReference type="ARBA" id="ARBA00022553"/>
    </source>
</evidence>
<gene>
    <name evidence="4" type="ORF">NBRC116591_05880</name>
</gene>
<dbReference type="CDD" id="cd00156">
    <property type="entry name" value="REC"/>
    <property type="match status" value="1"/>
</dbReference>
<keyword evidence="1 2" id="KW-0597">Phosphoprotein</keyword>
<dbReference type="InterPro" id="IPR001789">
    <property type="entry name" value="Sig_transdc_resp-reg_receiver"/>
</dbReference>
<dbReference type="Proteomes" id="UP001465153">
    <property type="component" value="Unassembled WGS sequence"/>
</dbReference>
<dbReference type="SUPFAM" id="SSF46955">
    <property type="entry name" value="Putative DNA-binding domain"/>
    <property type="match status" value="1"/>
</dbReference>
<dbReference type="SMART" id="SM00448">
    <property type="entry name" value="REC"/>
    <property type="match status" value="1"/>
</dbReference>
<organism evidence="4 5">
    <name type="scientific">Sessilibacter corallicola</name>
    <dbReference type="NCBI Taxonomy" id="2904075"/>
    <lineage>
        <taxon>Bacteria</taxon>
        <taxon>Pseudomonadati</taxon>
        <taxon>Pseudomonadota</taxon>
        <taxon>Gammaproteobacteria</taxon>
        <taxon>Cellvibrionales</taxon>
        <taxon>Cellvibrionaceae</taxon>
        <taxon>Sessilibacter</taxon>
    </lineage>
</organism>
<dbReference type="InterPro" id="IPR011006">
    <property type="entry name" value="CheY-like_superfamily"/>
</dbReference>
<reference evidence="4 5" key="1">
    <citation type="submission" date="2024-04" db="EMBL/GenBank/DDBJ databases">
        <title>Draft genome sequence of Sessilibacter corallicola NBRC 116591.</title>
        <authorList>
            <person name="Miyakawa T."/>
            <person name="Kusuya Y."/>
            <person name="Miura T."/>
        </authorList>
    </citation>
    <scope>NUCLEOTIDE SEQUENCE [LARGE SCALE GENOMIC DNA]</scope>
    <source>
        <strain evidence="4 5">KU-00831-HH</strain>
    </source>
</reference>
<dbReference type="InterPro" id="IPR009061">
    <property type="entry name" value="DNA-bd_dom_put_sf"/>
</dbReference>
<sequence>MVFMSEVRVLTTGEAAKYCGVNFRTIIRWIERGRLKAYKLPGRGDHRIREDDFVVFLKENDFPIPEEFEAQSSRVLVVEDSKEMASAIARVLRREGMDVAIAHDGFSAGAMMSSHKPRMITLDLKMPGLDGFGVLEFIRNNSEYKSIKVLVISAEPPAALERALVEGANAVMEKPFDNIELVEKIQELLSN</sequence>
<evidence type="ECO:0000256" key="2">
    <source>
        <dbReference type="PROSITE-ProRule" id="PRU00169"/>
    </source>
</evidence>
<dbReference type="Pfam" id="PF12728">
    <property type="entry name" value="HTH_17"/>
    <property type="match status" value="1"/>
</dbReference>
<feature type="modified residue" description="4-aspartylphosphate" evidence="2">
    <location>
        <position position="123"/>
    </location>
</feature>
<dbReference type="Gene3D" id="1.10.1660.10">
    <property type="match status" value="1"/>
</dbReference>
<evidence type="ECO:0000313" key="5">
    <source>
        <dbReference type="Proteomes" id="UP001465153"/>
    </source>
</evidence>
<dbReference type="Pfam" id="PF00072">
    <property type="entry name" value="Response_reg"/>
    <property type="match status" value="1"/>
</dbReference>
<dbReference type="NCBIfam" id="TIGR01764">
    <property type="entry name" value="excise"/>
    <property type="match status" value="1"/>
</dbReference>
<dbReference type="EMBL" id="BAABWN010000002">
    <property type="protein sequence ID" value="GAA6166778.1"/>
    <property type="molecule type" value="Genomic_DNA"/>
</dbReference>
<accession>A0ABQ0A5I9</accession>
<dbReference type="InterPro" id="IPR010093">
    <property type="entry name" value="SinI_DNA-bd"/>
</dbReference>
<dbReference type="PROSITE" id="PS50110">
    <property type="entry name" value="RESPONSE_REGULATORY"/>
    <property type="match status" value="1"/>
</dbReference>